<protein>
    <submittedName>
        <fullName evidence="1">GNAT family N-acetyltransferase</fullName>
    </submittedName>
</protein>
<reference evidence="1 2" key="1">
    <citation type="submission" date="2024-08" db="EMBL/GenBank/DDBJ databases">
        <title>Whole-genome sequencing of halo(alkali)philic microorganisms from hypersaline lakes.</title>
        <authorList>
            <person name="Sorokin D.Y."/>
            <person name="Merkel A.Y."/>
            <person name="Messina E."/>
            <person name="Yakimov M."/>
        </authorList>
    </citation>
    <scope>NUCLEOTIDE SEQUENCE [LARGE SCALE GENOMIC DNA]</scope>
    <source>
        <strain evidence="1 2">Cl-TMA</strain>
    </source>
</reference>
<name>A0ABV4TSR7_9GAMM</name>
<proteinExistence type="predicted"/>
<evidence type="ECO:0000313" key="2">
    <source>
        <dbReference type="Proteomes" id="UP001575181"/>
    </source>
</evidence>
<keyword evidence="2" id="KW-1185">Reference proteome</keyword>
<dbReference type="SUPFAM" id="SSF55729">
    <property type="entry name" value="Acyl-CoA N-acyltransferases (Nat)"/>
    <property type="match status" value="1"/>
</dbReference>
<accession>A0ABV4TSR7</accession>
<comment type="caution">
    <text evidence="1">The sequence shown here is derived from an EMBL/GenBank/DDBJ whole genome shotgun (WGS) entry which is preliminary data.</text>
</comment>
<sequence length="387" mass="42948">MLHIEFGDSVATFPTAEWDALAGSDPFLAHAFLRALETTGCVGPGTGWHPVPLGVRDDGGALMGAAPLYLKDHSFGEYVFDWGWAGAAERAGLDYYPKLVAAVPFSPVTGARMLVADHADAGAVRERLMAGAMELAERYRCGAVQWLFPRRSDLGPLEEAGYLGRRDVQFHWYNRGYADFEDFLGEFSSSKRKQARKERRRAEETGLEIAVRQGGEVSPEEWAAFHEGYMVTTEMRGAPAYLNRAFFEELGRLLGDRVVLVGAYREGALVAGALNLRSDTALYGRYWSALEEHDFLHFEVCFYRGIDYAIEHGLERFEGGAQGEHKVKRGFVPTITASAHWVDHPGLRNAVSEFLERETPQVRAYAKQAAGHLPFKEGRNPGVMEGP</sequence>
<gene>
    <name evidence="1" type="ORF">ACERLL_05925</name>
</gene>
<dbReference type="Pfam" id="PF04339">
    <property type="entry name" value="FemAB_like"/>
    <property type="match status" value="1"/>
</dbReference>
<dbReference type="PANTHER" id="PTHR47017">
    <property type="entry name" value="ACYL-COA"/>
    <property type="match status" value="1"/>
</dbReference>
<evidence type="ECO:0000313" key="1">
    <source>
        <dbReference type="EMBL" id="MFA9460363.1"/>
    </source>
</evidence>
<dbReference type="InterPro" id="IPR007434">
    <property type="entry name" value="FemAB-like"/>
</dbReference>
<dbReference type="RefSeq" id="WP_373655146.1">
    <property type="nucleotide sequence ID" value="NZ_JBGUAW010000003.1"/>
</dbReference>
<dbReference type="EMBL" id="JBGUAW010000003">
    <property type="protein sequence ID" value="MFA9460363.1"/>
    <property type="molecule type" value="Genomic_DNA"/>
</dbReference>
<dbReference type="PANTHER" id="PTHR47017:SF1">
    <property type="entry name" value="ACYL-COA"/>
    <property type="match status" value="1"/>
</dbReference>
<dbReference type="Proteomes" id="UP001575181">
    <property type="component" value="Unassembled WGS sequence"/>
</dbReference>
<organism evidence="1 2">
    <name type="scientific">Thiohalorhabdus methylotrophus</name>
    <dbReference type="NCBI Taxonomy" id="3242694"/>
    <lineage>
        <taxon>Bacteria</taxon>
        <taxon>Pseudomonadati</taxon>
        <taxon>Pseudomonadota</taxon>
        <taxon>Gammaproteobacteria</taxon>
        <taxon>Thiohalorhabdales</taxon>
        <taxon>Thiohalorhabdaceae</taxon>
        <taxon>Thiohalorhabdus</taxon>
    </lineage>
</organism>
<dbReference type="Gene3D" id="3.40.630.30">
    <property type="match status" value="1"/>
</dbReference>
<dbReference type="InterPro" id="IPR016181">
    <property type="entry name" value="Acyl_CoA_acyltransferase"/>
</dbReference>